<dbReference type="GO" id="GO:0004888">
    <property type="term" value="F:transmembrane signaling receptor activity"/>
    <property type="evidence" value="ECO:0007669"/>
    <property type="project" value="InterPro"/>
</dbReference>
<evidence type="ECO:0000256" key="3">
    <source>
        <dbReference type="PROSITE-ProRule" id="PRU00284"/>
    </source>
</evidence>
<evidence type="ECO:0000256" key="1">
    <source>
        <dbReference type="ARBA" id="ARBA00023224"/>
    </source>
</evidence>
<gene>
    <name evidence="9" type="ORF">M2A_0353</name>
</gene>
<dbReference type="PROSITE" id="PS50111">
    <property type="entry name" value="CHEMOTAXIS_TRANSDUC_2"/>
    <property type="match status" value="1"/>
</dbReference>
<dbReference type="SUPFAM" id="SSF58104">
    <property type="entry name" value="Methyl-accepting chemotaxis protein (MCP) signaling domain"/>
    <property type="match status" value="1"/>
</dbReference>
<feature type="domain" description="Methyl-accepting transducer" evidence="7">
    <location>
        <begin position="429"/>
        <end position="658"/>
    </location>
</feature>
<feature type="transmembrane region" description="Helical" evidence="6">
    <location>
        <begin position="304"/>
        <end position="327"/>
    </location>
</feature>
<evidence type="ECO:0000313" key="9">
    <source>
        <dbReference type="EMBL" id="GAK43854.1"/>
    </source>
</evidence>
<dbReference type="PANTHER" id="PTHR32089">
    <property type="entry name" value="METHYL-ACCEPTING CHEMOTAXIS PROTEIN MCPB"/>
    <property type="match status" value="1"/>
</dbReference>
<dbReference type="CDD" id="cd12913">
    <property type="entry name" value="PDC1_MCP_like"/>
    <property type="match status" value="1"/>
</dbReference>
<dbReference type="Pfam" id="PF00015">
    <property type="entry name" value="MCPsignal"/>
    <property type="match status" value="1"/>
</dbReference>
<keyword evidence="1 3" id="KW-0807">Transducer</keyword>
<accession>A0A081B736</accession>
<dbReference type="Gene3D" id="6.10.340.10">
    <property type="match status" value="1"/>
</dbReference>
<keyword evidence="10" id="KW-1185">Reference proteome</keyword>
<keyword evidence="6" id="KW-0472">Membrane</keyword>
<evidence type="ECO:0000256" key="6">
    <source>
        <dbReference type="SAM" id="Phobius"/>
    </source>
</evidence>
<dbReference type="GO" id="GO:0007165">
    <property type="term" value="P:signal transduction"/>
    <property type="evidence" value="ECO:0007669"/>
    <property type="project" value="UniProtKB-KW"/>
</dbReference>
<evidence type="ECO:0000259" key="7">
    <source>
        <dbReference type="PROSITE" id="PS50111"/>
    </source>
</evidence>
<evidence type="ECO:0000313" key="10">
    <source>
        <dbReference type="Proteomes" id="UP000028702"/>
    </source>
</evidence>
<protein>
    <submittedName>
        <fullName evidence="9">Chemotaxis sensory transducer</fullName>
    </submittedName>
</protein>
<dbReference type="eggNOG" id="COG0840">
    <property type="taxonomic scope" value="Bacteria"/>
</dbReference>
<feature type="domain" description="HAMP" evidence="8">
    <location>
        <begin position="328"/>
        <end position="381"/>
    </location>
</feature>
<keyword evidence="6" id="KW-0812">Transmembrane</keyword>
<dbReference type="PRINTS" id="PR00260">
    <property type="entry name" value="CHEMTRNSDUCR"/>
</dbReference>
<dbReference type="InterPro" id="IPR004089">
    <property type="entry name" value="MCPsignal_dom"/>
</dbReference>
<reference evidence="9 10" key="1">
    <citation type="submission" date="2014-07" db="EMBL/GenBank/DDBJ databases">
        <title>Tepidicaulis marinum gen. nov., sp. nov., a novel marine bacterium denitrifying nitrate to nitrous oxide strictly under microaerobic conditions.</title>
        <authorList>
            <person name="Takeuchi M."/>
            <person name="Yamagishi T."/>
            <person name="Kamagata Y."/>
            <person name="Oshima K."/>
            <person name="Hattori M."/>
            <person name="Katayama T."/>
            <person name="Hanada S."/>
            <person name="Tamaki H."/>
            <person name="Marumo K."/>
            <person name="Maeda H."/>
            <person name="Nedachi M."/>
            <person name="Iwasaki W."/>
            <person name="Suwa Y."/>
            <person name="Sakata S."/>
        </authorList>
    </citation>
    <scope>NUCLEOTIDE SEQUENCE [LARGE SCALE GENOMIC DNA]</scope>
    <source>
        <strain evidence="9 10">MA2</strain>
    </source>
</reference>
<evidence type="ECO:0000256" key="4">
    <source>
        <dbReference type="SAM" id="Coils"/>
    </source>
</evidence>
<dbReference type="Gene3D" id="1.10.287.950">
    <property type="entry name" value="Methyl-accepting chemotaxis protein"/>
    <property type="match status" value="1"/>
</dbReference>
<feature type="compositionally biased region" description="Polar residues" evidence="5">
    <location>
        <begin position="615"/>
        <end position="661"/>
    </location>
</feature>
<dbReference type="PANTHER" id="PTHR32089:SF112">
    <property type="entry name" value="LYSOZYME-LIKE PROTEIN-RELATED"/>
    <property type="match status" value="1"/>
</dbReference>
<evidence type="ECO:0000259" key="8">
    <source>
        <dbReference type="PROSITE" id="PS50885"/>
    </source>
</evidence>
<dbReference type="InterPro" id="IPR003660">
    <property type="entry name" value="HAMP_dom"/>
</dbReference>
<comment type="similarity">
    <text evidence="2">Belongs to the methyl-accepting chemotaxis (MCP) protein family.</text>
</comment>
<dbReference type="PROSITE" id="PS50885">
    <property type="entry name" value="HAMP"/>
    <property type="match status" value="1"/>
</dbReference>
<evidence type="ECO:0000256" key="2">
    <source>
        <dbReference type="ARBA" id="ARBA00029447"/>
    </source>
</evidence>
<keyword evidence="4" id="KW-0175">Coiled coil</keyword>
<dbReference type="InterPro" id="IPR004090">
    <property type="entry name" value="Chemotax_Me-accpt_rcpt"/>
</dbReference>
<feature type="coiled-coil region" evidence="4">
    <location>
        <begin position="369"/>
        <end position="404"/>
    </location>
</feature>
<name>A0A081B736_9HYPH</name>
<dbReference type="SMART" id="SM00304">
    <property type="entry name" value="HAMP"/>
    <property type="match status" value="1"/>
</dbReference>
<sequence>MIAIATGAVLATGATLTYIASGMTREAAMTEIREEAEKEAARIADLINQQGVIGRVIASAGANAVATGDTDRTAFESMLIRFLADNPQLLGTWIGFDLNAFDGMDGGYANTLGHDATGRFVPYVAFGAGGKIVVDPLIDYDTPGAGDYYLLAHDSGKPQALEPYPYEVDGKTQLITTLAFPVKVNDEVIGVGGVDILLKDVADLIRETRPLGEGYISVLSNGGLYVAERNEERAGKPAVEFGMSPEVMESVARQENAVFTDLQNSAGDNVVRAVATIDLYGIDKDWAVVVTVPEARVFAATNRLLVTSAIVAVLVIALAGAVAWYLARTISNPILGMTGAMKELAEGHHGIEVPARDCQDELGAMAAAVQVFKENAIEMERVKKEQEEAEARAAEDKRRAMAELAQSFEESVGKILQTVVSGSTQLRGVADDLSRTAEETGQECAAVASASEEANANVQTVASATEEMSASISEIAQQMSQSSAIAADAVNKAEANHQVMASLSDAAQRVGDVVKLINDIASQTNLLALNATIEAARAGEAGKGFAVVATEVKELADQTAKATEEISGQIADMQGVTASAVEAIEDIRNTIAKIREAMTSVSSAVEEQSAATQEISRNTAQAAQGTNEVSHSISNVQNGASKTSQAVREMANATNSLDSQSKTLEEEVHRFLKQIRAA</sequence>
<dbReference type="Pfam" id="PF22673">
    <property type="entry name" value="MCP-like_PDC_1"/>
    <property type="match status" value="1"/>
</dbReference>
<dbReference type="GO" id="GO:0006935">
    <property type="term" value="P:chemotaxis"/>
    <property type="evidence" value="ECO:0007669"/>
    <property type="project" value="InterPro"/>
</dbReference>
<proteinExistence type="inferred from homology"/>
<dbReference type="Gene3D" id="3.30.450.20">
    <property type="entry name" value="PAS domain"/>
    <property type="match status" value="2"/>
</dbReference>
<dbReference type="AlphaFoldDB" id="A0A081B736"/>
<feature type="region of interest" description="Disordered" evidence="5">
    <location>
        <begin position="609"/>
        <end position="661"/>
    </location>
</feature>
<dbReference type="STRING" id="1333998.M2A_0353"/>
<comment type="caution">
    <text evidence="9">The sequence shown here is derived from an EMBL/GenBank/DDBJ whole genome shotgun (WGS) entry which is preliminary data.</text>
</comment>
<dbReference type="CDD" id="cd18774">
    <property type="entry name" value="PDC2_HK_sensor"/>
    <property type="match status" value="1"/>
</dbReference>
<dbReference type="Proteomes" id="UP000028702">
    <property type="component" value="Unassembled WGS sequence"/>
</dbReference>
<evidence type="ECO:0000256" key="5">
    <source>
        <dbReference type="SAM" id="MobiDB-lite"/>
    </source>
</evidence>
<dbReference type="SMART" id="SM00283">
    <property type="entry name" value="MA"/>
    <property type="match status" value="1"/>
</dbReference>
<organism evidence="9 10">
    <name type="scientific">Tepidicaulis marinus</name>
    <dbReference type="NCBI Taxonomy" id="1333998"/>
    <lineage>
        <taxon>Bacteria</taxon>
        <taxon>Pseudomonadati</taxon>
        <taxon>Pseudomonadota</taxon>
        <taxon>Alphaproteobacteria</taxon>
        <taxon>Hyphomicrobiales</taxon>
        <taxon>Parvibaculaceae</taxon>
        <taxon>Tepidicaulis</taxon>
    </lineage>
</organism>
<dbReference type="EMBL" id="BBIO01000001">
    <property type="protein sequence ID" value="GAK43854.1"/>
    <property type="molecule type" value="Genomic_DNA"/>
</dbReference>
<keyword evidence="6" id="KW-1133">Transmembrane helix</keyword>
<dbReference type="GO" id="GO:0016020">
    <property type="term" value="C:membrane"/>
    <property type="evidence" value="ECO:0007669"/>
    <property type="project" value="InterPro"/>
</dbReference>